<dbReference type="EMBL" id="CP048286">
    <property type="protein sequence ID" value="QHW33915.1"/>
    <property type="molecule type" value="Genomic_DNA"/>
</dbReference>
<reference evidence="2 3" key="1">
    <citation type="submission" date="2020-02" db="EMBL/GenBank/DDBJ databases">
        <title>Paenibacillus sp. nov., isolated from rhizosphere soil of tomato.</title>
        <authorList>
            <person name="Weon H.-Y."/>
            <person name="Lee S.A."/>
        </authorList>
    </citation>
    <scope>NUCLEOTIDE SEQUENCE [LARGE SCALE GENOMIC DNA]</scope>
    <source>
        <strain evidence="2 3">14171R-81</strain>
    </source>
</reference>
<proteinExistence type="predicted"/>
<dbReference type="Pfam" id="PF18088">
    <property type="entry name" value="Glyco_H_20C_C"/>
    <property type="match status" value="1"/>
</dbReference>
<gene>
    <name evidence="2" type="ORF">GZH47_26035</name>
</gene>
<name>A0A6C0P643_9BACL</name>
<dbReference type="Gene3D" id="1.20.120.670">
    <property type="entry name" value="N-acetyl-b-d-glucoasminidase"/>
    <property type="match status" value="1"/>
</dbReference>
<accession>A0A6C0P643</accession>
<dbReference type="Proteomes" id="UP000479114">
    <property type="component" value="Chromosome"/>
</dbReference>
<feature type="domain" description="Glycoside Hydrolase 20C C-terminal" evidence="1">
    <location>
        <begin position="7"/>
        <end position="76"/>
    </location>
</feature>
<sequence length="100" mass="11029">MRQAGNQDNENIKKTMATSELPELNRLVEELRIAHRQLWMTTYKAVGWEVLDIRYGGVLARIRSAEARLIDFAEGRGVEAGGIGGGAAGLYDVRYSSFAA</sequence>
<evidence type="ECO:0000313" key="2">
    <source>
        <dbReference type="EMBL" id="QHW33915.1"/>
    </source>
</evidence>
<organism evidence="2 3">
    <name type="scientific">Paenibacillus rhizovicinus</name>
    <dbReference type="NCBI Taxonomy" id="2704463"/>
    <lineage>
        <taxon>Bacteria</taxon>
        <taxon>Bacillati</taxon>
        <taxon>Bacillota</taxon>
        <taxon>Bacilli</taxon>
        <taxon>Bacillales</taxon>
        <taxon>Paenibacillaceae</taxon>
        <taxon>Paenibacillus</taxon>
    </lineage>
</organism>
<dbReference type="InterPro" id="IPR041063">
    <property type="entry name" value="Glyco_H_20C_C"/>
</dbReference>
<protein>
    <recommendedName>
        <fullName evidence="1">Glycoside Hydrolase 20C C-terminal domain-containing protein</fullName>
    </recommendedName>
</protein>
<keyword evidence="3" id="KW-1185">Reference proteome</keyword>
<dbReference type="KEGG" id="prz:GZH47_26035"/>
<evidence type="ECO:0000259" key="1">
    <source>
        <dbReference type="Pfam" id="PF18088"/>
    </source>
</evidence>
<dbReference type="AlphaFoldDB" id="A0A6C0P643"/>
<evidence type="ECO:0000313" key="3">
    <source>
        <dbReference type="Proteomes" id="UP000479114"/>
    </source>
</evidence>